<dbReference type="SMART" id="SM00479">
    <property type="entry name" value="EXOIII"/>
    <property type="match status" value="1"/>
</dbReference>
<keyword evidence="4" id="KW-0378">Hydrolase</keyword>
<feature type="region of interest" description="Disordered" evidence="7">
    <location>
        <begin position="14"/>
        <end position="61"/>
    </location>
</feature>
<evidence type="ECO:0000313" key="10">
    <source>
        <dbReference type="Proteomes" id="UP001497623"/>
    </source>
</evidence>
<dbReference type="EMBL" id="CAXKWB010012219">
    <property type="protein sequence ID" value="CAL4103759.1"/>
    <property type="molecule type" value="Genomic_DNA"/>
</dbReference>
<organism evidence="9 10">
    <name type="scientific">Meganyctiphanes norvegica</name>
    <name type="common">Northern krill</name>
    <name type="synonym">Thysanopoda norvegica</name>
    <dbReference type="NCBI Taxonomy" id="48144"/>
    <lineage>
        <taxon>Eukaryota</taxon>
        <taxon>Metazoa</taxon>
        <taxon>Ecdysozoa</taxon>
        <taxon>Arthropoda</taxon>
        <taxon>Crustacea</taxon>
        <taxon>Multicrustacea</taxon>
        <taxon>Malacostraca</taxon>
        <taxon>Eumalacostraca</taxon>
        <taxon>Eucarida</taxon>
        <taxon>Euphausiacea</taxon>
        <taxon>Euphausiidae</taxon>
        <taxon>Meganyctiphanes</taxon>
    </lineage>
</organism>
<dbReference type="InterPro" id="IPR012337">
    <property type="entry name" value="RNaseH-like_sf"/>
</dbReference>
<sequence length="440" mass="49994">MVAKDDGVSCVEGPVLADVYPKEEDSDSSSSFPDKTKSPPDDPGEKKEKTMDMYKKTRRPRKKKQFINVSMGCPHYEPLDKVGFRFHPVNDGRFENSCPPPMVRQRAAQMYLYYLARPLINKSHPGNSIPWAPISPPGQSTLDSYLNRLHHSCLMFTVNPWQLTEKQLKDLNFPRPHLQESGRAVLYNLKHRFISIAPSAEERNCSRCGCIFNIYNNSGPCRYHSARLSAGSEYPCCQRSSPYDSCCSALNHVSNDIDPENLRGFVNTWEEGNGKMGVYSLDAEMVYTTKGMEVAAVTLVDAHCNVVYETLIVPENPVLDYNTRHSHLKNSDFIHVTTRLKDVQEELLNYLGRSTILVGHSVHHDLLSLHMIHNTVVDTSIVFPHPAGQNCLRSLKGLKEEYIRQQQDDCYTRLKCTSDAINTMRLILLKVFLQNNGYHI</sequence>
<keyword evidence="6" id="KW-0539">Nucleus</keyword>
<evidence type="ECO:0000313" key="9">
    <source>
        <dbReference type="EMBL" id="CAL4103759.1"/>
    </source>
</evidence>
<evidence type="ECO:0000256" key="4">
    <source>
        <dbReference type="ARBA" id="ARBA00022801"/>
    </source>
</evidence>
<evidence type="ECO:0000256" key="7">
    <source>
        <dbReference type="SAM" id="MobiDB-lite"/>
    </source>
</evidence>
<comment type="subcellular location">
    <subcellularLocation>
        <location evidence="1">Nucleus</location>
    </subcellularLocation>
</comment>
<accession>A0AAV2QVL5</accession>
<feature type="compositionally biased region" description="Basic and acidic residues" evidence="7">
    <location>
        <begin position="34"/>
        <end position="55"/>
    </location>
</feature>
<dbReference type="GO" id="GO:0004527">
    <property type="term" value="F:exonuclease activity"/>
    <property type="evidence" value="ECO:0007669"/>
    <property type="project" value="UniProtKB-KW"/>
</dbReference>
<feature type="domain" description="Exonuclease" evidence="8">
    <location>
        <begin position="277"/>
        <end position="436"/>
    </location>
</feature>
<dbReference type="GO" id="GO:0005634">
    <property type="term" value="C:nucleus"/>
    <property type="evidence" value="ECO:0007669"/>
    <property type="project" value="UniProtKB-SubCell"/>
</dbReference>
<evidence type="ECO:0000259" key="8">
    <source>
        <dbReference type="SMART" id="SM00479"/>
    </source>
</evidence>
<evidence type="ECO:0000256" key="5">
    <source>
        <dbReference type="ARBA" id="ARBA00022839"/>
    </source>
</evidence>
<dbReference type="AlphaFoldDB" id="A0AAV2QVL5"/>
<dbReference type="SUPFAM" id="SSF53098">
    <property type="entry name" value="Ribonuclease H-like"/>
    <property type="match status" value="1"/>
</dbReference>
<evidence type="ECO:0000256" key="3">
    <source>
        <dbReference type="ARBA" id="ARBA00022722"/>
    </source>
</evidence>
<dbReference type="CDD" id="cd06145">
    <property type="entry name" value="REX1_like"/>
    <property type="match status" value="1"/>
</dbReference>
<dbReference type="PANTHER" id="PTHR12801">
    <property type="entry name" value="RNA EXONUCLEASE REXO1 / RECO3 FAMILY MEMBER-RELATED"/>
    <property type="match status" value="1"/>
</dbReference>
<dbReference type="InterPro" id="IPR036397">
    <property type="entry name" value="RNaseH_sf"/>
</dbReference>
<dbReference type="PANTHER" id="PTHR12801:SF115">
    <property type="entry name" value="FI18136P1-RELATED"/>
    <property type="match status" value="1"/>
</dbReference>
<evidence type="ECO:0000256" key="6">
    <source>
        <dbReference type="ARBA" id="ARBA00023242"/>
    </source>
</evidence>
<comment type="similarity">
    <text evidence="2">Belongs to the REXO1/REXO3 family.</text>
</comment>
<dbReference type="Proteomes" id="UP001497623">
    <property type="component" value="Unassembled WGS sequence"/>
</dbReference>
<protein>
    <recommendedName>
        <fullName evidence="8">Exonuclease domain-containing protein</fullName>
    </recommendedName>
</protein>
<dbReference type="Gene3D" id="3.30.420.10">
    <property type="entry name" value="Ribonuclease H-like superfamily/Ribonuclease H"/>
    <property type="match status" value="1"/>
</dbReference>
<proteinExistence type="inferred from homology"/>
<keyword evidence="3" id="KW-0540">Nuclease</keyword>
<evidence type="ECO:0000256" key="2">
    <source>
        <dbReference type="ARBA" id="ARBA00006357"/>
    </source>
</evidence>
<gene>
    <name evidence="9" type="ORF">MNOR_LOCUS17649</name>
</gene>
<reference evidence="9 10" key="1">
    <citation type="submission" date="2024-05" db="EMBL/GenBank/DDBJ databases">
        <authorList>
            <person name="Wallberg A."/>
        </authorList>
    </citation>
    <scope>NUCLEOTIDE SEQUENCE [LARGE SCALE GENOMIC DNA]</scope>
</reference>
<keyword evidence="5" id="KW-0269">Exonuclease</keyword>
<evidence type="ECO:0000256" key="1">
    <source>
        <dbReference type="ARBA" id="ARBA00004123"/>
    </source>
</evidence>
<dbReference type="InterPro" id="IPR034922">
    <property type="entry name" value="REX1-like_exo"/>
</dbReference>
<comment type="caution">
    <text evidence="9">The sequence shown here is derived from an EMBL/GenBank/DDBJ whole genome shotgun (WGS) entry which is preliminary data.</text>
</comment>
<keyword evidence="10" id="KW-1185">Reference proteome</keyword>
<dbReference type="InterPro" id="IPR047021">
    <property type="entry name" value="REXO1/3/4-like"/>
</dbReference>
<name>A0AAV2QVL5_MEGNR</name>
<dbReference type="InterPro" id="IPR013520">
    <property type="entry name" value="Ribonucl_H"/>
</dbReference>
<dbReference type="GO" id="GO:0003676">
    <property type="term" value="F:nucleic acid binding"/>
    <property type="evidence" value="ECO:0007669"/>
    <property type="project" value="InterPro"/>
</dbReference>